<dbReference type="Pfam" id="PF08281">
    <property type="entry name" value="Sigma70_r4_2"/>
    <property type="match status" value="1"/>
</dbReference>
<gene>
    <name evidence="8" type="ORF">HDA39_002960</name>
</gene>
<dbReference type="GO" id="GO:0006352">
    <property type="term" value="P:DNA-templated transcription initiation"/>
    <property type="evidence" value="ECO:0007669"/>
    <property type="project" value="InterPro"/>
</dbReference>
<dbReference type="Gene3D" id="1.10.1740.10">
    <property type="match status" value="1"/>
</dbReference>
<dbReference type="SUPFAM" id="SSF88946">
    <property type="entry name" value="Sigma2 domain of RNA polymerase sigma factors"/>
    <property type="match status" value="1"/>
</dbReference>
<dbReference type="SUPFAM" id="SSF88659">
    <property type="entry name" value="Sigma3 and sigma4 domains of RNA polymerase sigma factors"/>
    <property type="match status" value="1"/>
</dbReference>
<dbReference type="GO" id="GO:0016987">
    <property type="term" value="F:sigma factor activity"/>
    <property type="evidence" value="ECO:0007669"/>
    <property type="project" value="UniProtKB-KW"/>
</dbReference>
<sequence length="415" mass="45071">MSDHTPVSEIEPLLRELTPQVLGFLARRYGQFDLCEDAVQEALLAAATQWPQDGVPANPRGWLITVATRRLTDQFRSESARRKREDSVAAEAELVAPGADQDQSADGDDTLTLLFLCCHPAVTPASQVALTLRAVGGLGTAEIARAFMVPEATMAPRISRAKKSIKAAGSRFVLPPEEERADRLRVVLQALYLIFNEGYTASSGEELQRVELTAEAIRLTRMLRESLPDEGEVAGLLALMLLTDARRAARATDGGELIPIDEQDRTLWNRESIEEGAALILRTLASGEVGPYQLQAAIAAVHAEAPTADETDWRQILALYVLLEKLAPNPMVTLNRAIALAQVEGPRAGLDLLATLDDNKHLADNHRLDAVRAHLLERAGEPAAAREHFLAAARRTTSLPEQRYLTAKAAGIADG</sequence>
<comment type="caution">
    <text evidence="8">The sequence shown here is derived from an EMBL/GenBank/DDBJ whole genome shotgun (WGS) entry which is preliminary data.</text>
</comment>
<reference evidence="8 9" key="1">
    <citation type="submission" date="2020-08" db="EMBL/GenBank/DDBJ databases">
        <title>Sequencing the genomes of 1000 actinobacteria strains.</title>
        <authorList>
            <person name="Klenk H.-P."/>
        </authorList>
    </citation>
    <scope>NUCLEOTIDE SEQUENCE [LARGE SCALE GENOMIC DNA]</scope>
    <source>
        <strain evidence="8 9">DSM 28967</strain>
    </source>
</reference>
<feature type="domain" description="RNA polymerase sigma-70 region 2" evidence="5">
    <location>
        <begin position="14"/>
        <end position="79"/>
    </location>
</feature>
<dbReference type="EMBL" id="JACHMY010000001">
    <property type="protein sequence ID" value="MBB5836226.1"/>
    <property type="molecule type" value="Genomic_DNA"/>
</dbReference>
<accession>A0A7W9J5X7</accession>
<proteinExistence type="inferred from homology"/>
<dbReference type="RefSeq" id="WP_184795771.1">
    <property type="nucleotide sequence ID" value="NZ_JACHMY010000001.1"/>
</dbReference>
<dbReference type="InterPro" id="IPR013249">
    <property type="entry name" value="RNA_pol_sigma70_r4_t2"/>
</dbReference>
<dbReference type="InterPro" id="IPR013325">
    <property type="entry name" value="RNA_pol_sigma_r2"/>
</dbReference>
<evidence type="ECO:0000313" key="8">
    <source>
        <dbReference type="EMBL" id="MBB5836226.1"/>
    </source>
</evidence>
<evidence type="ECO:0000259" key="6">
    <source>
        <dbReference type="Pfam" id="PF08281"/>
    </source>
</evidence>
<keyword evidence="9" id="KW-1185">Reference proteome</keyword>
<dbReference type="GO" id="GO:0003677">
    <property type="term" value="F:DNA binding"/>
    <property type="evidence" value="ECO:0007669"/>
    <property type="project" value="InterPro"/>
</dbReference>
<dbReference type="Pfam" id="PF04542">
    <property type="entry name" value="Sigma70_r2"/>
    <property type="match status" value="1"/>
</dbReference>
<keyword evidence="2" id="KW-0805">Transcription regulation</keyword>
<organism evidence="8 9">
    <name type="scientific">Kribbella italica</name>
    <dbReference type="NCBI Taxonomy" id="1540520"/>
    <lineage>
        <taxon>Bacteria</taxon>
        <taxon>Bacillati</taxon>
        <taxon>Actinomycetota</taxon>
        <taxon>Actinomycetes</taxon>
        <taxon>Propionibacteriales</taxon>
        <taxon>Kribbellaceae</taxon>
        <taxon>Kribbella</taxon>
    </lineage>
</organism>
<dbReference type="Pfam" id="PF20239">
    <property type="entry name" value="DUF6596"/>
    <property type="match status" value="1"/>
</dbReference>
<dbReference type="InterPro" id="IPR036388">
    <property type="entry name" value="WH-like_DNA-bd_sf"/>
</dbReference>
<evidence type="ECO:0000259" key="5">
    <source>
        <dbReference type="Pfam" id="PF04542"/>
    </source>
</evidence>
<dbReference type="PANTHER" id="PTHR47756">
    <property type="entry name" value="BLL6612 PROTEIN-RELATED"/>
    <property type="match status" value="1"/>
</dbReference>
<evidence type="ECO:0000256" key="3">
    <source>
        <dbReference type="ARBA" id="ARBA00023082"/>
    </source>
</evidence>
<keyword evidence="4" id="KW-0804">Transcription</keyword>
<feature type="domain" description="RNA polymerase sigma factor 70 region 4 type 2" evidence="6">
    <location>
        <begin position="115"/>
        <end position="164"/>
    </location>
</feature>
<feature type="domain" description="DUF6596" evidence="7">
    <location>
        <begin position="183"/>
        <end position="282"/>
    </location>
</feature>
<keyword evidence="3" id="KW-0731">Sigma factor</keyword>
<evidence type="ECO:0000259" key="7">
    <source>
        <dbReference type="Pfam" id="PF20239"/>
    </source>
</evidence>
<dbReference type="PANTHER" id="PTHR47756:SF2">
    <property type="entry name" value="BLL6612 PROTEIN"/>
    <property type="match status" value="1"/>
</dbReference>
<comment type="similarity">
    <text evidence="1">Belongs to the sigma-70 factor family. ECF subfamily.</text>
</comment>
<dbReference type="Proteomes" id="UP000549971">
    <property type="component" value="Unassembled WGS sequence"/>
</dbReference>
<name>A0A7W9J5X7_9ACTN</name>
<evidence type="ECO:0000256" key="4">
    <source>
        <dbReference type="ARBA" id="ARBA00023163"/>
    </source>
</evidence>
<evidence type="ECO:0000256" key="1">
    <source>
        <dbReference type="ARBA" id="ARBA00010641"/>
    </source>
</evidence>
<dbReference type="InterPro" id="IPR013324">
    <property type="entry name" value="RNA_pol_sigma_r3/r4-like"/>
</dbReference>
<dbReference type="Gene3D" id="1.10.10.10">
    <property type="entry name" value="Winged helix-like DNA-binding domain superfamily/Winged helix DNA-binding domain"/>
    <property type="match status" value="1"/>
</dbReference>
<dbReference type="InterPro" id="IPR046531">
    <property type="entry name" value="DUF6596"/>
</dbReference>
<dbReference type="InterPro" id="IPR007627">
    <property type="entry name" value="RNA_pol_sigma70_r2"/>
</dbReference>
<dbReference type="AlphaFoldDB" id="A0A7W9J5X7"/>
<protein>
    <submittedName>
        <fullName evidence="8">RNA polymerase sigma factor (Sigma-70 family)</fullName>
    </submittedName>
</protein>
<evidence type="ECO:0000256" key="2">
    <source>
        <dbReference type="ARBA" id="ARBA00023015"/>
    </source>
</evidence>
<evidence type="ECO:0000313" key="9">
    <source>
        <dbReference type="Proteomes" id="UP000549971"/>
    </source>
</evidence>